<organism evidence="10 11">
    <name type="scientific">Streptomyces sodiiphilus</name>
    <dbReference type="NCBI Taxonomy" id="226217"/>
    <lineage>
        <taxon>Bacteria</taxon>
        <taxon>Bacillati</taxon>
        <taxon>Actinomycetota</taxon>
        <taxon>Actinomycetes</taxon>
        <taxon>Kitasatosporales</taxon>
        <taxon>Streptomycetaceae</taxon>
        <taxon>Streptomyces</taxon>
    </lineage>
</organism>
<dbReference type="SUPFAM" id="SSF54534">
    <property type="entry name" value="FKBP-like"/>
    <property type="match status" value="1"/>
</dbReference>
<feature type="compositionally biased region" description="Acidic residues" evidence="7">
    <location>
        <begin position="115"/>
        <end position="157"/>
    </location>
</feature>
<evidence type="ECO:0000256" key="3">
    <source>
        <dbReference type="ARBA" id="ARBA00013194"/>
    </source>
</evidence>
<dbReference type="InterPro" id="IPR046357">
    <property type="entry name" value="PPIase_dom_sf"/>
</dbReference>
<evidence type="ECO:0000313" key="11">
    <source>
        <dbReference type="Proteomes" id="UP001501303"/>
    </source>
</evidence>
<dbReference type="PROSITE" id="PS51257">
    <property type="entry name" value="PROKAR_LIPOPROTEIN"/>
    <property type="match status" value="1"/>
</dbReference>
<dbReference type="PANTHER" id="PTHR43811">
    <property type="entry name" value="FKBP-TYPE PEPTIDYL-PROLYL CIS-TRANS ISOMERASE FKPA"/>
    <property type="match status" value="1"/>
</dbReference>
<evidence type="ECO:0000256" key="6">
    <source>
        <dbReference type="PROSITE-ProRule" id="PRU00277"/>
    </source>
</evidence>
<comment type="caution">
    <text evidence="10">The sequence shown here is derived from an EMBL/GenBank/DDBJ whole genome shotgun (WGS) entry which is preliminary data.</text>
</comment>
<comment type="catalytic activity">
    <reaction evidence="1 6">
        <text>[protein]-peptidylproline (omega=180) = [protein]-peptidylproline (omega=0)</text>
        <dbReference type="Rhea" id="RHEA:16237"/>
        <dbReference type="Rhea" id="RHEA-COMP:10747"/>
        <dbReference type="Rhea" id="RHEA-COMP:10748"/>
        <dbReference type="ChEBI" id="CHEBI:83833"/>
        <dbReference type="ChEBI" id="CHEBI:83834"/>
        <dbReference type="EC" id="5.2.1.8"/>
    </reaction>
</comment>
<dbReference type="EC" id="5.2.1.8" evidence="3 6"/>
<sequence>MISTHRARRISAALIVPAFLFSVTACGDSQDSGGSEPVATVSGAFGEEPRIEVEEDAGIGDEVIVEVLEQGEGPEVAEGDFLRLGVLARTLGDDEEEDPELVNSWRVEEPPAETGQEDEDTSGEDGEDTAEDSGEEGSEDAEDAEDAAEDTEEEAEEPSPAYLATQVGPTAQLPQESIDLLVGQKEGSRVVIEGPAEELLGGTAAQLGLGEDTGILWVFDIVTVIDAQGTAEGEQASPEEGMPTVEAEGTEPASITIPEGEDAPEELREQVLIEGDGPEVKAGQNLIAQYTGVSWEDGEKFDSSWDRDEAAMFGIGMGQVIEGWDEALVGKNVGSRVLLVIPPDMAYGAAPDHELGESTLVFVIDILEAI</sequence>
<keyword evidence="11" id="KW-1185">Reference proteome</keyword>
<evidence type="ECO:0000256" key="2">
    <source>
        <dbReference type="ARBA" id="ARBA00006577"/>
    </source>
</evidence>
<dbReference type="Pfam" id="PF00254">
    <property type="entry name" value="FKBP_C"/>
    <property type="match status" value="1"/>
</dbReference>
<evidence type="ECO:0000256" key="1">
    <source>
        <dbReference type="ARBA" id="ARBA00000971"/>
    </source>
</evidence>
<comment type="similarity">
    <text evidence="2">Belongs to the FKBP-type PPIase family.</text>
</comment>
<keyword evidence="5 6" id="KW-0413">Isomerase</keyword>
<evidence type="ECO:0000259" key="9">
    <source>
        <dbReference type="PROSITE" id="PS50059"/>
    </source>
</evidence>
<dbReference type="InterPro" id="IPR001179">
    <property type="entry name" value="PPIase_FKBP_dom"/>
</dbReference>
<dbReference type="PROSITE" id="PS50059">
    <property type="entry name" value="FKBP_PPIASE"/>
    <property type="match status" value="1"/>
</dbReference>
<feature type="region of interest" description="Disordered" evidence="7">
    <location>
        <begin position="230"/>
        <end position="258"/>
    </location>
</feature>
<feature type="domain" description="PPIase FKBP-type" evidence="9">
    <location>
        <begin position="283"/>
        <end position="370"/>
    </location>
</feature>
<gene>
    <name evidence="10" type="ORF">GCM10009716_40890</name>
</gene>
<evidence type="ECO:0000256" key="5">
    <source>
        <dbReference type="ARBA" id="ARBA00023235"/>
    </source>
</evidence>
<dbReference type="EMBL" id="BAAAMJ010000054">
    <property type="protein sequence ID" value="GAA1929017.1"/>
    <property type="molecule type" value="Genomic_DNA"/>
</dbReference>
<feature type="signal peptide" evidence="8">
    <location>
        <begin position="1"/>
        <end position="27"/>
    </location>
</feature>
<feature type="chain" id="PRO_5045626198" description="peptidylprolyl isomerase" evidence="8">
    <location>
        <begin position="28"/>
        <end position="370"/>
    </location>
</feature>
<dbReference type="Proteomes" id="UP001501303">
    <property type="component" value="Unassembled WGS sequence"/>
</dbReference>
<dbReference type="Gene3D" id="3.10.50.40">
    <property type="match status" value="1"/>
</dbReference>
<keyword evidence="8" id="KW-0732">Signal</keyword>
<evidence type="ECO:0000256" key="8">
    <source>
        <dbReference type="SAM" id="SignalP"/>
    </source>
</evidence>
<feature type="region of interest" description="Disordered" evidence="7">
    <location>
        <begin position="92"/>
        <end position="160"/>
    </location>
</feature>
<name>A0ABN2PQF1_9ACTN</name>
<dbReference type="PANTHER" id="PTHR43811:SF19">
    <property type="entry name" value="39 KDA FK506-BINDING NUCLEAR PROTEIN"/>
    <property type="match status" value="1"/>
</dbReference>
<evidence type="ECO:0000256" key="7">
    <source>
        <dbReference type="SAM" id="MobiDB-lite"/>
    </source>
</evidence>
<evidence type="ECO:0000313" key="10">
    <source>
        <dbReference type="EMBL" id="GAA1929017.1"/>
    </source>
</evidence>
<accession>A0ABN2PQF1</accession>
<keyword evidence="4 6" id="KW-0697">Rotamase</keyword>
<reference evidence="10 11" key="1">
    <citation type="journal article" date="2019" name="Int. J. Syst. Evol. Microbiol.">
        <title>The Global Catalogue of Microorganisms (GCM) 10K type strain sequencing project: providing services to taxonomists for standard genome sequencing and annotation.</title>
        <authorList>
            <consortium name="The Broad Institute Genomics Platform"/>
            <consortium name="The Broad Institute Genome Sequencing Center for Infectious Disease"/>
            <person name="Wu L."/>
            <person name="Ma J."/>
        </authorList>
    </citation>
    <scope>NUCLEOTIDE SEQUENCE [LARGE SCALE GENOMIC DNA]</scope>
    <source>
        <strain evidence="10 11">JCM 13581</strain>
    </source>
</reference>
<proteinExistence type="inferred from homology"/>
<protein>
    <recommendedName>
        <fullName evidence="3 6">peptidylprolyl isomerase</fullName>
        <ecNumber evidence="3 6">5.2.1.8</ecNumber>
    </recommendedName>
</protein>
<evidence type="ECO:0000256" key="4">
    <source>
        <dbReference type="ARBA" id="ARBA00023110"/>
    </source>
</evidence>